<evidence type="ECO:0000256" key="10">
    <source>
        <dbReference type="ARBA" id="ARBA00023136"/>
    </source>
</evidence>
<evidence type="ECO:0000313" key="16">
    <source>
        <dbReference type="EMBL" id="OQJ97458.1"/>
    </source>
</evidence>
<evidence type="ECO:0000256" key="9">
    <source>
        <dbReference type="ARBA" id="ARBA00023065"/>
    </source>
</evidence>
<keyword evidence="9" id="KW-0406">Ion transport</keyword>
<keyword evidence="6" id="KW-0769">Symport</keyword>
<evidence type="ECO:0000256" key="12">
    <source>
        <dbReference type="ARBA" id="ARBA00033708"/>
    </source>
</evidence>
<sequence>MTLLDSMIVMIYLLFIGIAAWLFRRFSTSSNDFLQGGGTMMWWMAGATAFMTQFSAWTFTGAAAKAYEDGISVMFIFWGNALGFFVAAAFFARRYRRLRVETAMEVIRVRFGHTSEQLFTWLSFPLTLIACAIWMNGLASFFSAVFAIEMSTTILAMGVIVTLIAVSGGAWTVSVTNVIQLVLLIAITLVIGYTALQHFDSPSEVFAYTTPIYGEQIRMPSLFVMWAIAMLLQQTMSNNHTLSCYRFLTTANDKDATKAAFVAGVLFVFAPVLWFMPAWFVAAQNIDLLAIYPALEQSANNAAYLYYIQHYMPQGLLGLVMVALVAATIAPLSSAHNRNAGIVVKSLYQVWFNPTATSRQQLMVGKIATIVSGVLATVTALLLASVESYSLFDMMIVFAAFIQMPINIPSLLALVSLKTPNWSGWATVMVGCAVSLFMMFIFDVQWLSSSPLTPRESKDLSVVATLAVHLLVTGGFFLFTRVFYAKESPSIQQSRTALAIQLATPISDEEQSPINHKQGLYVGSITALAGMLLILAGVVLAGSSQSIFVAIGCIVLLFSLFLLQPTQHSKRAWQKQKLSK</sequence>
<name>A0A249VX74_VIBPH</name>
<feature type="transmembrane region" description="Helical" evidence="14">
    <location>
        <begin position="520"/>
        <end position="540"/>
    </location>
</feature>
<feature type="transmembrane region" description="Helical" evidence="14">
    <location>
        <begin position="259"/>
        <end position="282"/>
    </location>
</feature>
<keyword evidence="10 14" id="KW-0472">Membrane</keyword>
<dbReference type="GO" id="GO:0005886">
    <property type="term" value="C:plasma membrane"/>
    <property type="evidence" value="ECO:0007669"/>
    <property type="project" value="UniProtKB-SubCell"/>
</dbReference>
<feature type="transmembrane region" description="Helical" evidence="14">
    <location>
        <begin position="70"/>
        <end position="92"/>
    </location>
</feature>
<evidence type="ECO:0000256" key="14">
    <source>
        <dbReference type="SAM" id="Phobius"/>
    </source>
</evidence>
<feature type="transmembrane region" description="Helical" evidence="14">
    <location>
        <begin position="43"/>
        <end position="64"/>
    </location>
</feature>
<keyword evidence="8" id="KW-0915">Sodium</keyword>
<proteinExistence type="inferred from homology"/>
<feature type="transmembrane region" description="Helical" evidence="14">
    <location>
        <begin position="118"/>
        <end position="135"/>
    </location>
</feature>
<reference evidence="15" key="2">
    <citation type="submission" date="2017-09" db="EMBL/GenBank/DDBJ databases">
        <authorList>
            <person name="Ehlers B."/>
            <person name="Leendertz F.H."/>
        </authorList>
    </citation>
    <scope>NUCLEOTIDE SEQUENCE</scope>
    <source>
        <strain evidence="15">MAVP-26</strain>
    </source>
</reference>
<dbReference type="RefSeq" id="WP_005497715.1">
    <property type="nucleotide sequence ID" value="NZ_CP023247.2"/>
</dbReference>
<keyword evidence="5 14" id="KW-0812">Transmembrane</keyword>
<evidence type="ECO:0000313" key="15">
    <source>
        <dbReference type="EMBL" id="ASZ49105.1"/>
    </source>
</evidence>
<feature type="transmembrane region" description="Helical" evidence="14">
    <location>
        <begin position="311"/>
        <end position="332"/>
    </location>
</feature>
<comment type="subcellular location">
    <subcellularLocation>
        <location evidence="1">Cell membrane</location>
        <topology evidence="1">Multi-pass membrane protein</topology>
    </subcellularLocation>
</comment>
<organism evidence="15">
    <name type="scientific">Vibrio parahaemolyticus</name>
    <dbReference type="NCBI Taxonomy" id="670"/>
    <lineage>
        <taxon>Bacteria</taxon>
        <taxon>Pseudomonadati</taxon>
        <taxon>Pseudomonadota</taxon>
        <taxon>Gammaproteobacteria</taxon>
        <taxon>Vibrionales</taxon>
        <taxon>Vibrionaceae</taxon>
        <taxon>Vibrio</taxon>
    </lineage>
</organism>
<feature type="transmembrane region" description="Helical" evidence="14">
    <location>
        <begin position="141"/>
        <end position="166"/>
    </location>
</feature>
<feature type="transmembrane region" description="Helical" evidence="14">
    <location>
        <begin position="367"/>
        <end position="386"/>
    </location>
</feature>
<keyword evidence="3" id="KW-0813">Transport</keyword>
<dbReference type="AlphaFoldDB" id="A0A249VX74"/>
<feature type="transmembrane region" description="Helical" evidence="14">
    <location>
        <begin position="422"/>
        <end position="442"/>
    </location>
</feature>
<evidence type="ECO:0000313" key="17">
    <source>
        <dbReference type="Proteomes" id="UP000191946"/>
    </source>
</evidence>
<feature type="transmembrane region" description="Helical" evidence="14">
    <location>
        <begin position="546"/>
        <end position="563"/>
    </location>
</feature>
<comment type="catalytic activity">
    <reaction evidence="12">
        <text>L-proline(in) + Na(+)(in) = L-proline(out) + Na(+)(out)</text>
        <dbReference type="Rhea" id="RHEA:28967"/>
        <dbReference type="ChEBI" id="CHEBI:29101"/>
        <dbReference type="ChEBI" id="CHEBI:60039"/>
    </reaction>
</comment>
<keyword evidence="11" id="KW-0739">Sodium transport</keyword>
<evidence type="ECO:0000256" key="7">
    <source>
        <dbReference type="ARBA" id="ARBA00022989"/>
    </source>
</evidence>
<evidence type="ECO:0000256" key="1">
    <source>
        <dbReference type="ARBA" id="ARBA00004651"/>
    </source>
</evidence>
<evidence type="ECO:0000256" key="6">
    <source>
        <dbReference type="ARBA" id="ARBA00022847"/>
    </source>
</evidence>
<feature type="transmembrane region" description="Helical" evidence="14">
    <location>
        <begin position="6"/>
        <end position="23"/>
    </location>
</feature>
<dbReference type="PANTHER" id="PTHR48086:SF3">
    <property type="entry name" value="SODIUM_PROLINE SYMPORTER"/>
    <property type="match status" value="1"/>
</dbReference>
<evidence type="ECO:0000256" key="4">
    <source>
        <dbReference type="ARBA" id="ARBA00022475"/>
    </source>
</evidence>
<keyword evidence="4" id="KW-1003">Cell membrane</keyword>
<feature type="transmembrane region" description="Helical" evidence="14">
    <location>
        <begin position="178"/>
        <end position="196"/>
    </location>
</feature>
<dbReference type="InterPro" id="IPR038377">
    <property type="entry name" value="Na/Glc_symporter_sf"/>
</dbReference>
<evidence type="ECO:0000256" key="5">
    <source>
        <dbReference type="ARBA" id="ARBA00022692"/>
    </source>
</evidence>
<protein>
    <submittedName>
        <fullName evidence="15">Transporter</fullName>
    </submittedName>
</protein>
<dbReference type="GO" id="GO:0006814">
    <property type="term" value="P:sodium ion transport"/>
    <property type="evidence" value="ECO:0007669"/>
    <property type="project" value="UniProtKB-KW"/>
</dbReference>
<dbReference type="GO" id="GO:0015293">
    <property type="term" value="F:symporter activity"/>
    <property type="evidence" value="ECO:0007669"/>
    <property type="project" value="UniProtKB-KW"/>
</dbReference>
<keyword evidence="17" id="KW-1185">Reference proteome</keyword>
<comment type="similarity">
    <text evidence="2 13">Belongs to the sodium:solute symporter (SSF) (TC 2.A.21) family.</text>
</comment>
<dbReference type="EMBL" id="LHQV01000020">
    <property type="protein sequence ID" value="OQJ97458.1"/>
    <property type="molecule type" value="Genomic_DNA"/>
</dbReference>
<dbReference type="Gene3D" id="1.20.1730.10">
    <property type="entry name" value="Sodium/glucose cotransporter"/>
    <property type="match status" value="1"/>
</dbReference>
<feature type="transmembrane region" description="Helical" evidence="14">
    <location>
        <begin position="392"/>
        <end position="415"/>
    </location>
</feature>
<evidence type="ECO:0000256" key="3">
    <source>
        <dbReference type="ARBA" id="ARBA00022448"/>
    </source>
</evidence>
<dbReference type="EMBL" id="CP023247">
    <property type="protein sequence ID" value="ASZ49105.1"/>
    <property type="molecule type" value="Genomic_DNA"/>
</dbReference>
<gene>
    <name evidence="16" type="ORF">AKG60_21590</name>
    <name evidence="15" type="ORF">YA91_00400</name>
</gene>
<reference evidence="16 17" key="1">
    <citation type="submission" date="2015-08" db="EMBL/GenBank/DDBJ databases">
        <title>Draft Genome Sequences of Vibrio parahaemolyticus Strains.</title>
        <authorList>
            <person name="Gonzalez-Escalona N."/>
            <person name="DePaola A."/>
        </authorList>
    </citation>
    <scope>NUCLEOTIDE SEQUENCE [LARGE SCALE GENOMIC DNA]</scope>
    <source>
        <strain evidence="16 17">CFSAN001621</strain>
    </source>
</reference>
<dbReference type="InterPro" id="IPR001734">
    <property type="entry name" value="Na/solute_symporter"/>
</dbReference>
<feature type="transmembrane region" description="Helical" evidence="14">
    <location>
        <begin position="216"/>
        <end position="232"/>
    </location>
</feature>
<dbReference type="PANTHER" id="PTHR48086">
    <property type="entry name" value="SODIUM/PROLINE SYMPORTER-RELATED"/>
    <property type="match status" value="1"/>
</dbReference>
<dbReference type="PROSITE" id="PS50283">
    <property type="entry name" value="NA_SOLUT_SYMP_3"/>
    <property type="match status" value="1"/>
</dbReference>
<evidence type="ECO:0000256" key="11">
    <source>
        <dbReference type="ARBA" id="ARBA00023201"/>
    </source>
</evidence>
<dbReference type="Pfam" id="PF00474">
    <property type="entry name" value="SSF"/>
    <property type="match status" value="1"/>
</dbReference>
<evidence type="ECO:0000256" key="13">
    <source>
        <dbReference type="RuleBase" id="RU362091"/>
    </source>
</evidence>
<evidence type="ECO:0000256" key="8">
    <source>
        <dbReference type="ARBA" id="ARBA00023053"/>
    </source>
</evidence>
<keyword evidence="7 14" id="KW-1133">Transmembrane helix</keyword>
<dbReference type="Proteomes" id="UP000191946">
    <property type="component" value="Unassembled WGS sequence"/>
</dbReference>
<dbReference type="InterPro" id="IPR050277">
    <property type="entry name" value="Sodium:Solute_Symporter"/>
</dbReference>
<feature type="transmembrane region" description="Helical" evidence="14">
    <location>
        <begin position="462"/>
        <end position="484"/>
    </location>
</feature>
<evidence type="ECO:0000256" key="2">
    <source>
        <dbReference type="ARBA" id="ARBA00006434"/>
    </source>
</evidence>
<accession>A0A249VX74</accession>